<evidence type="ECO:0000313" key="8">
    <source>
        <dbReference type="Proteomes" id="UP001341840"/>
    </source>
</evidence>
<dbReference type="Proteomes" id="UP001341840">
    <property type="component" value="Unassembled WGS sequence"/>
</dbReference>
<keyword evidence="2" id="KW-0238">DNA-binding</keyword>
<organism evidence="7 8">
    <name type="scientific">Stylosanthes scabra</name>
    <dbReference type="NCBI Taxonomy" id="79078"/>
    <lineage>
        <taxon>Eukaryota</taxon>
        <taxon>Viridiplantae</taxon>
        <taxon>Streptophyta</taxon>
        <taxon>Embryophyta</taxon>
        <taxon>Tracheophyta</taxon>
        <taxon>Spermatophyta</taxon>
        <taxon>Magnoliopsida</taxon>
        <taxon>eudicotyledons</taxon>
        <taxon>Gunneridae</taxon>
        <taxon>Pentapetalae</taxon>
        <taxon>rosids</taxon>
        <taxon>fabids</taxon>
        <taxon>Fabales</taxon>
        <taxon>Fabaceae</taxon>
        <taxon>Papilionoideae</taxon>
        <taxon>50 kb inversion clade</taxon>
        <taxon>dalbergioids sensu lato</taxon>
        <taxon>Dalbergieae</taxon>
        <taxon>Pterocarpus clade</taxon>
        <taxon>Stylosanthes</taxon>
    </lineage>
</organism>
<accession>A0ABU6V634</accession>
<dbReference type="InterPro" id="IPR009057">
    <property type="entry name" value="Homeodomain-like_sf"/>
</dbReference>
<dbReference type="CDD" id="cd00167">
    <property type="entry name" value="SANT"/>
    <property type="match status" value="2"/>
</dbReference>
<feature type="region of interest" description="Disordered" evidence="4">
    <location>
        <begin position="116"/>
        <end position="138"/>
    </location>
</feature>
<dbReference type="SUPFAM" id="SSF46689">
    <property type="entry name" value="Homeodomain-like"/>
    <property type="match status" value="1"/>
</dbReference>
<sequence>MGRKPCCSKGEDLNRGAWIADEDKILADYIRVHGHGKWSTLPQKAGLKRCGKSCRLRWMNYLRPDIKRGNISEDEEDLIIRLHKLLGNRWSLIVGRLPGRTDNEIKNYWNSHLRKRGSKDDHNIKRSTFSESSPAAAPPNVIRTKATKISKPVLFINNNNPPPLTNDANAEESRPFLVDNVASKANTNDDDSISNNIIMQPATTTSCSGSFLPFLNEDDDKPFSPSFLLDYDIENVCLYDLLNSD</sequence>
<evidence type="ECO:0000259" key="5">
    <source>
        <dbReference type="PROSITE" id="PS50090"/>
    </source>
</evidence>
<evidence type="ECO:0000259" key="6">
    <source>
        <dbReference type="PROSITE" id="PS51294"/>
    </source>
</evidence>
<evidence type="ECO:0000256" key="1">
    <source>
        <dbReference type="ARBA" id="ARBA00004123"/>
    </source>
</evidence>
<dbReference type="Pfam" id="PF00249">
    <property type="entry name" value="Myb_DNA-binding"/>
    <property type="match status" value="2"/>
</dbReference>
<evidence type="ECO:0000256" key="4">
    <source>
        <dbReference type="SAM" id="MobiDB-lite"/>
    </source>
</evidence>
<dbReference type="Gene3D" id="1.10.10.60">
    <property type="entry name" value="Homeodomain-like"/>
    <property type="match status" value="2"/>
</dbReference>
<keyword evidence="3" id="KW-0539">Nucleus</keyword>
<feature type="domain" description="Myb-like" evidence="5">
    <location>
        <begin position="63"/>
        <end position="113"/>
    </location>
</feature>
<protein>
    <submittedName>
        <fullName evidence="7">Uncharacterized protein</fullName>
    </submittedName>
</protein>
<feature type="domain" description="HTH myb-type" evidence="6">
    <location>
        <begin position="10"/>
        <end position="62"/>
    </location>
</feature>
<proteinExistence type="predicted"/>
<comment type="caution">
    <text evidence="7">The sequence shown here is derived from an EMBL/GenBank/DDBJ whole genome shotgun (WGS) entry which is preliminary data.</text>
</comment>
<keyword evidence="8" id="KW-1185">Reference proteome</keyword>
<dbReference type="SMART" id="SM00717">
    <property type="entry name" value="SANT"/>
    <property type="match status" value="2"/>
</dbReference>
<dbReference type="InterPro" id="IPR001005">
    <property type="entry name" value="SANT/Myb"/>
</dbReference>
<dbReference type="PROSITE" id="PS50090">
    <property type="entry name" value="MYB_LIKE"/>
    <property type="match status" value="2"/>
</dbReference>
<dbReference type="InterPro" id="IPR017930">
    <property type="entry name" value="Myb_dom"/>
</dbReference>
<dbReference type="PANTHER" id="PTHR47999">
    <property type="entry name" value="TRANSCRIPTION FACTOR MYB8-RELATED-RELATED"/>
    <property type="match status" value="1"/>
</dbReference>
<evidence type="ECO:0000313" key="7">
    <source>
        <dbReference type="EMBL" id="MED6168387.1"/>
    </source>
</evidence>
<evidence type="ECO:0000256" key="3">
    <source>
        <dbReference type="ARBA" id="ARBA00023242"/>
    </source>
</evidence>
<dbReference type="PANTHER" id="PTHR47999:SF86">
    <property type="entry name" value="MYB-RELATED PROTEIN MYB4-LIKE"/>
    <property type="match status" value="1"/>
</dbReference>
<gene>
    <name evidence="7" type="ORF">PIB30_011008</name>
</gene>
<dbReference type="PROSITE" id="PS51294">
    <property type="entry name" value="HTH_MYB"/>
    <property type="match status" value="2"/>
</dbReference>
<name>A0ABU6V634_9FABA</name>
<dbReference type="EMBL" id="JASCZI010151061">
    <property type="protein sequence ID" value="MED6168387.1"/>
    <property type="molecule type" value="Genomic_DNA"/>
</dbReference>
<reference evidence="7 8" key="1">
    <citation type="journal article" date="2023" name="Plants (Basel)">
        <title>Bridging the Gap: Combining Genomics and Transcriptomics Approaches to Understand Stylosanthes scabra, an Orphan Legume from the Brazilian Caatinga.</title>
        <authorList>
            <person name="Ferreira-Neto J.R.C."/>
            <person name="da Silva M.D."/>
            <person name="Binneck E."/>
            <person name="de Melo N.F."/>
            <person name="da Silva R.H."/>
            <person name="de Melo A.L.T.M."/>
            <person name="Pandolfi V."/>
            <person name="Bustamante F.O."/>
            <person name="Brasileiro-Vidal A.C."/>
            <person name="Benko-Iseppon A.M."/>
        </authorList>
    </citation>
    <scope>NUCLEOTIDE SEQUENCE [LARGE SCALE GENOMIC DNA]</scope>
    <source>
        <tissue evidence="7">Leaves</tissue>
    </source>
</reference>
<feature type="domain" description="HTH myb-type" evidence="6">
    <location>
        <begin position="63"/>
        <end position="117"/>
    </location>
</feature>
<comment type="subcellular location">
    <subcellularLocation>
        <location evidence="1">Nucleus</location>
    </subcellularLocation>
</comment>
<dbReference type="InterPro" id="IPR015495">
    <property type="entry name" value="Myb_TF_plants"/>
</dbReference>
<feature type="domain" description="Myb-like" evidence="5">
    <location>
        <begin position="10"/>
        <end position="62"/>
    </location>
</feature>
<evidence type="ECO:0000256" key="2">
    <source>
        <dbReference type="ARBA" id="ARBA00023125"/>
    </source>
</evidence>